<reference evidence="1" key="1">
    <citation type="submission" date="2014-09" db="EMBL/GenBank/DDBJ databases">
        <authorList>
            <person name="Magalhaes I.L.F."/>
            <person name="Oliveira U."/>
            <person name="Santos F.R."/>
            <person name="Vidigal T.H.D.A."/>
            <person name="Brescovit A.D."/>
            <person name="Santos A.J."/>
        </authorList>
    </citation>
    <scope>NUCLEOTIDE SEQUENCE</scope>
    <source>
        <tissue evidence="1">Shoot tissue taken approximately 20 cm above the soil surface</tissue>
    </source>
</reference>
<accession>A0A0A8YWU0</accession>
<dbReference type="EMBL" id="GBRH01266311">
    <property type="protein sequence ID" value="JAD31584.1"/>
    <property type="molecule type" value="Transcribed_RNA"/>
</dbReference>
<protein>
    <submittedName>
        <fullName evidence="1">Uncharacterized protein</fullName>
    </submittedName>
</protein>
<name>A0A0A8YWU0_ARUDO</name>
<dbReference type="AlphaFoldDB" id="A0A0A8YWU0"/>
<organism evidence="1">
    <name type="scientific">Arundo donax</name>
    <name type="common">Giant reed</name>
    <name type="synonym">Donax arundinaceus</name>
    <dbReference type="NCBI Taxonomy" id="35708"/>
    <lineage>
        <taxon>Eukaryota</taxon>
        <taxon>Viridiplantae</taxon>
        <taxon>Streptophyta</taxon>
        <taxon>Embryophyta</taxon>
        <taxon>Tracheophyta</taxon>
        <taxon>Spermatophyta</taxon>
        <taxon>Magnoliopsida</taxon>
        <taxon>Liliopsida</taxon>
        <taxon>Poales</taxon>
        <taxon>Poaceae</taxon>
        <taxon>PACMAD clade</taxon>
        <taxon>Arundinoideae</taxon>
        <taxon>Arundineae</taxon>
        <taxon>Arundo</taxon>
    </lineage>
</organism>
<sequence length="54" mass="6101">MAQTSDVAATLLTLSMRSIDCRSTSVFHVNGVCFPPDYDMCSLLYFLECTHYFV</sequence>
<evidence type="ECO:0000313" key="1">
    <source>
        <dbReference type="EMBL" id="JAD31584.1"/>
    </source>
</evidence>
<reference evidence="1" key="2">
    <citation type="journal article" date="2015" name="Data Brief">
        <title>Shoot transcriptome of the giant reed, Arundo donax.</title>
        <authorList>
            <person name="Barrero R.A."/>
            <person name="Guerrero F.D."/>
            <person name="Moolhuijzen P."/>
            <person name="Goolsby J.A."/>
            <person name="Tidwell J."/>
            <person name="Bellgard S.E."/>
            <person name="Bellgard M.I."/>
        </authorList>
    </citation>
    <scope>NUCLEOTIDE SEQUENCE</scope>
    <source>
        <tissue evidence="1">Shoot tissue taken approximately 20 cm above the soil surface</tissue>
    </source>
</reference>
<proteinExistence type="predicted"/>